<feature type="compositionally biased region" description="Basic residues" evidence="1">
    <location>
        <begin position="46"/>
        <end position="57"/>
    </location>
</feature>
<protein>
    <submittedName>
        <fullName evidence="2">Uncharacterized protein</fullName>
    </submittedName>
</protein>
<dbReference type="EMBL" id="JBBJCI010000017">
    <property type="protein sequence ID" value="KAK7254807.1"/>
    <property type="molecule type" value="Genomic_DNA"/>
</dbReference>
<organism evidence="2 3">
    <name type="scientific">Aureococcus anophagefferens</name>
    <name type="common">Harmful bloom alga</name>
    <dbReference type="NCBI Taxonomy" id="44056"/>
    <lineage>
        <taxon>Eukaryota</taxon>
        <taxon>Sar</taxon>
        <taxon>Stramenopiles</taxon>
        <taxon>Ochrophyta</taxon>
        <taxon>Pelagophyceae</taxon>
        <taxon>Pelagomonadales</taxon>
        <taxon>Pelagomonadaceae</taxon>
        <taxon>Aureococcus</taxon>
    </lineage>
</organism>
<dbReference type="Proteomes" id="UP001363151">
    <property type="component" value="Unassembled WGS sequence"/>
</dbReference>
<feature type="region of interest" description="Disordered" evidence="1">
    <location>
        <begin position="313"/>
        <end position="344"/>
    </location>
</feature>
<feature type="region of interest" description="Disordered" evidence="1">
    <location>
        <begin position="230"/>
        <end position="296"/>
    </location>
</feature>
<feature type="region of interest" description="Disordered" evidence="1">
    <location>
        <begin position="1"/>
        <end position="75"/>
    </location>
</feature>
<evidence type="ECO:0000256" key="1">
    <source>
        <dbReference type="SAM" id="MobiDB-lite"/>
    </source>
</evidence>
<name>A0ABR1GFR2_AURAN</name>
<reference evidence="2 3" key="1">
    <citation type="submission" date="2024-03" db="EMBL/GenBank/DDBJ databases">
        <title>Aureococcus anophagefferens CCMP1851 and Kratosvirus quantuckense: Draft genome of a second virus-susceptible host strain in the model system.</title>
        <authorList>
            <person name="Chase E."/>
            <person name="Truchon A.R."/>
            <person name="Schepens W."/>
            <person name="Wilhelm S.W."/>
        </authorList>
    </citation>
    <scope>NUCLEOTIDE SEQUENCE [LARGE SCALE GENOMIC DNA]</scope>
    <source>
        <strain evidence="2 3">CCMP1851</strain>
    </source>
</reference>
<evidence type="ECO:0000313" key="2">
    <source>
        <dbReference type="EMBL" id="KAK7254807.1"/>
    </source>
</evidence>
<feature type="compositionally biased region" description="Basic and acidic residues" evidence="1">
    <location>
        <begin position="258"/>
        <end position="268"/>
    </location>
</feature>
<gene>
    <name evidence="2" type="ORF">SO694_00132037</name>
</gene>
<proteinExistence type="predicted"/>
<keyword evidence="3" id="KW-1185">Reference proteome</keyword>
<comment type="caution">
    <text evidence="2">The sequence shown here is derived from an EMBL/GenBank/DDBJ whole genome shotgun (WGS) entry which is preliminary data.</text>
</comment>
<evidence type="ECO:0000313" key="3">
    <source>
        <dbReference type="Proteomes" id="UP001363151"/>
    </source>
</evidence>
<feature type="compositionally biased region" description="Low complexity" evidence="1">
    <location>
        <begin position="318"/>
        <end position="327"/>
    </location>
</feature>
<sequence length="394" mass="41674">MATRPSAQALANAARAVSDDKPRRNRRTKPEAANAPPPPPTEKRAAPRPKPKRRPNRARRDDGASAAAEAVVARDPRAVVAAEAPRSAEVSPGILDAWVATQLRRGVKPSIPDAMGYLRSVGVNLRQLDDDRRQAWLDAIEATVDRAAAADDVSEAAEAPAEAPAVIVVEAPVATATEAPAATSAEAPAATAAEAPAAQAIVVEERWNGDRPEAPAAQAIVVEERWKPLPPRRRAKRPAKDSSAVPAPPAPADAPAEQAERHRDDARPEATAQEAPDEPTEDAPAGGDALPDEDAAVAAVGASLARARAAIGEDEALASARAPGRRGAVARRRSPRTSRSTAARQRAAEALYAEAERVLRDMEQQESLDRRVARQGAFFTHRLSKGRARDCWTS</sequence>
<accession>A0ABR1GFR2</accession>